<dbReference type="CDD" id="cd00112">
    <property type="entry name" value="LDLa"/>
    <property type="match status" value="1"/>
</dbReference>
<dbReference type="GO" id="GO:0005975">
    <property type="term" value="P:carbohydrate metabolic process"/>
    <property type="evidence" value="ECO:0007669"/>
    <property type="project" value="InterPro"/>
</dbReference>
<dbReference type="GO" id="GO:0008061">
    <property type="term" value="F:chitin binding"/>
    <property type="evidence" value="ECO:0007669"/>
    <property type="project" value="InterPro"/>
</dbReference>
<evidence type="ECO:0000259" key="4">
    <source>
        <dbReference type="PROSITE" id="PS50940"/>
    </source>
</evidence>
<organism evidence="5 6">
    <name type="scientific">Aphis craccivora</name>
    <name type="common">Cowpea aphid</name>
    <dbReference type="NCBI Taxonomy" id="307492"/>
    <lineage>
        <taxon>Eukaryota</taxon>
        <taxon>Metazoa</taxon>
        <taxon>Ecdysozoa</taxon>
        <taxon>Arthropoda</taxon>
        <taxon>Hexapoda</taxon>
        <taxon>Insecta</taxon>
        <taxon>Pterygota</taxon>
        <taxon>Neoptera</taxon>
        <taxon>Paraneoptera</taxon>
        <taxon>Hemiptera</taxon>
        <taxon>Sternorrhyncha</taxon>
        <taxon>Aphidomorpha</taxon>
        <taxon>Aphidoidea</taxon>
        <taxon>Aphididae</taxon>
        <taxon>Aphidini</taxon>
        <taxon>Aphis</taxon>
        <taxon>Aphis</taxon>
    </lineage>
</organism>
<sequence>MTGKAALAVVLLMCLSQAIDNCNGFMMPREKRQADEGDEQSVDELCKNRPADEYFRLTIEGDCRDVVRCDQAGENGITRLAGVRCPQGLAFDIDRQTCDWKTRAGIKQITCPSGLAFDIDKQTCDWKGKVTNCNRLDKPRKALPNLKTDEPVCPKDQLQCGNGECINKDLFCNDRYDCKDESDENACSVETDPNRAPDCDPNQCVLPDCFCSADGTRIPGGLEPSQVPQLITITFNGAVNVDNMDLYEEIFNNALPNRMNPNGCSIKGTFFVSHKYTNYAFVQELHRKGHEIAVFSLTHKDDPKYWTGGSYDDWLAEMAGARLITERFANISDGSIVGIRAPYLRVGGNKQFQMMEHQFFVYDASITASLGRVPIWPYTLFFRMPHKCNGNAQNCPSRSHPVWEMVMNELDRRDDPTFDESLPGCHMVDSCSNIQTGEQFGRLLRHNFNRHFSTNRAPLGLHFHASWLKSKKEFKDELIKFIEEMLKRNDVYFVNMLQVIQWMQTPTELDNMRDFTEWKDENSKCDVKGQPFCSLSNPCPLTTRELPGETIRLFTCMECPNYYPWILDPTGDGFSTRRKRNVHLNFKNKNKYHNI</sequence>
<keyword evidence="3" id="KW-0732">Signal</keyword>
<keyword evidence="6" id="KW-1185">Reference proteome</keyword>
<feature type="signal peptide" evidence="3">
    <location>
        <begin position="1"/>
        <end position="18"/>
    </location>
</feature>
<feature type="disulfide bond" evidence="2">
    <location>
        <begin position="172"/>
        <end position="187"/>
    </location>
</feature>
<dbReference type="Proteomes" id="UP000478052">
    <property type="component" value="Unassembled WGS sequence"/>
</dbReference>
<keyword evidence="1 2" id="KW-1015">Disulfide bond</keyword>
<dbReference type="InterPro" id="IPR036055">
    <property type="entry name" value="LDL_receptor-like_sf"/>
</dbReference>
<dbReference type="FunFam" id="3.20.20.370:FF:000003">
    <property type="entry name" value="CLUMA_CG003232, isoform B"/>
    <property type="match status" value="1"/>
</dbReference>
<dbReference type="PANTHER" id="PTHR45985">
    <property type="match status" value="1"/>
</dbReference>
<dbReference type="OrthoDB" id="504708at2759"/>
<dbReference type="GO" id="GO:0016787">
    <property type="term" value="F:hydrolase activity"/>
    <property type="evidence" value="ECO:0007669"/>
    <property type="project" value="UniProtKB-ARBA"/>
</dbReference>
<feature type="disulfide bond" evidence="2">
    <location>
        <begin position="153"/>
        <end position="165"/>
    </location>
</feature>
<feature type="disulfide bond" evidence="2">
    <location>
        <begin position="160"/>
        <end position="178"/>
    </location>
</feature>
<dbReference type="PANTHER" id="PTHR45985:SF1">
    <property type="entry name" value="VERMIFORM, ISOFORM I"/>
    <property type="match status" value="1"/>
</dbReference>
<dbReference type="InterPro" id="IPR036508">
    <property type="entry name" value="Chitin-bd_dom_sf"/>
</dbReference>
<dbReference type="SUPFAM" id="SSF57424">
    <property type="entry name" value="LDL receptor-like module"/>
    <property type="match status" value="1"/>
</dbReference>
<dbReference type="InterPro" id="IPR002557">
    <property type="entry name" value="Chitin-bd_dom"/>
</dbReference>
<dbReference type="SUPFAM" id="SSF88713">
    <property type="entry name" value="Glycoside hydrolase/deacetylase"/>
    <property type="match status" value="1"/>
</dbReference>
<dbReference type="PROSITE" id="PS50940">
    <property type="entry name" value="CHIT_BIND_II"/>
    <property type="match status" value="1"/>
</dbReference>
<evidence type="ECO:0000256" key="3">
    <source>
        <dbReference type="SAM" id="SignalP"/>
    </source>
</evidence>
<dbReference type="GO" id="GO:0005576">
    <property type="term" value="C:extracellular region"/>
    <property type="evidence" value="ECO:0007669"/>
    <property type="project" value="InterPro"/>
</dbReference>
<dbReference type="Pfam" id="PF01607">
    <property type="entry name" value="CBM_14"/>
    <property type="match status" value="2"/>
</dbReference>
<dbReference type="Gene3D" id="2.170.140.10">
    <property type="entry name" value="Chitin binding domain"/>
    <property type="match status" value="1"/>
</dbReference>
<evidence type="ECO:0000256" key="1">
    <source>
        <dbReference type="ARBA" id="ARBA00023157"/>
    </source>
</evidence>
<reference evidence="5 6" key="1">
    <citation type="submission" date="2019-08" db="EMBL/GenBank/DDBJ databases">
        <title>Whole genome of Aphis craccivora.</title>
        <authorList>
            <person name="Voronova N.V."/>
            <person name="Shulinski R.S."/>
            <person name="Bandarenka Y.V."/>
            <person name="Zhorov D.G."/>
            <person name="Warner D."/>
        </authorList>
    </citation>
    <scope>NUCLEOTIDE SEQUENCE [LARGE SCALE GENOMIC DNA]</scope>
    <source>
        <strain evidence="5">180601</strain>
        <tissue evidence="5">Whole Body</tissue>
    </source>
</reference>
<dbReference type="InterPro" id="IPR002172">
    <property type="entry name" value="LDrepeatLR_classA_rpt"/>
</dbReference>
<accession>A0A6G0ZMK1</accession>
<dbReference type="SUPFAM" id="SSF57625">
    <property type="entry name" value="Invertebrate chitin-binding proteins"/>
    <property type="match status" value="2"/>
</dbReference>
<dbReference type="InterPro" id="IPR011330">
    <property type="entry name" value="Glyco_hydro/deAcase_b/a-brl"/>
</dbReference>
<dbReference type="Gene3D" id="4.10.400.10">
    <property type="entry name" value="Low-density Lipoprotein Receptor"/>
    <property type="match status" value="1"/>
</dbReference>
<feature type="chain" id="PRO_5026275741" evidence="3">
    <location>
        <begin position="19"/>
        <end position="595"/>
    </location>
</feature>
<comment type="caution">
    <text evidence="5">The sequence shown here is derived from an EMBL/GenBank/DDBJ whole genome shotgun (WGS) entry which is preliminary data.</text>
</comment>
<feature type="domain" description="Chitin-binding type-2" evidence="4">
    <location>
        <begin position="43"/>
        <end position="113"/>
    </location>
</feature>
<dbReference type="InterPro" id="IPR052740">
    <property type="entry name" value="CE4"/>
</dbReference>
<dbReference type="CDD" id="cd10974">
    <property type="entry name" value="CE4_CDA_like_1"/>
    <property type="match status" value="1"/>
</dbReference>
<gene>
    <name evidence="5" type="ORF">FWK35_00002453</name>
</gene>
<evidence type="ECO:0000313" key="5">
    <source>
        <dbReference type="EMBL" id="KAF0772380.1"/>
    </source>
</evidence>
<dbReference type="AlphaFoldDB" id="A0A6G0ZMK1"/>
<dbReference type="Pfam" id="PF00057">
    <property type="entry name" value="Ldl_recept_a"/>
    <property type="match status" value="1"/>
</dbReference>
<protein>
    <submittedName>
        <fullName evidence="5">Chitin-binding type-2 domain-containing protein</fullName>
    </submittedName>
</protein>
<evidence type="ECO:0000313" key="6">
    <source>
        <dbReference type="Proteomes" id="UP000478052"/>
    </source>
</evidence>
<dbReference type="SMART" id="SM00192">
    <property type="entry name" value="LDLa"/>
    <property type="match status" value="1"/>
</dbReference>
<dbReference type="InterPro" id="IPR023415">
    <property type="entry name" value="LDLR_class-A_CS"/>
</dbReference>
<dbReference type="PROSITE" id="PS01209">
    <property type="entry name" value="LDLRA_1"/>
    <property type="match status" value="1"/>
</dbReference>
<dbReference type="EMBL" id="VUJU01000182">
    <property type="protein sequence ID" value="KAF0772380.1"/>
    <property type="molecule type" value="Genomic_DNA"/>
</dbReference>
<dbReference type="PROSITE" id="PS50068">
    <property type="entry name" value="LDLRA_2"/>
    <property type="match status" value="1"/>
</dbReference>
<dbReference type="Gene3D" id="3.20.20.370">
    <property type="entry name" value="Glycoside hydrolase/deacetylase"/>
    <property type="match status" value="1"/>
</dbReference>
<proteinExistence type="predicted"/>
<name>A0A6G0ZMK1_APHCR</name>
<evidence type="ECO:0000256" key="2">
    <source>
        <dbReference type="PROSITE-ProRule" id="PRU00124"/>
    </source>
</evidence>